<feature type="compositionally biased region" description="Basic and acidic residues" evidence="1">
    <location>
        <begin position="235"/>
        <end position="249"/>
    </location>
</feature>
<dbReference type="EMBL" id="JANEYG010000103">
    <property type="protein sequence ID" value="KAJ8913095.1"/>
    <property type="molecule type" value="Genomic_DNA"/>
</dbReference>
<evidence type="ECO:0000313" key="2">
    <source>
        <dbReference type="EMBL" id="KAJ8913095.1"/>
    </source>
</evidence>
<organism evidence="2 3">
    <name type="scientific">Exocentrus adspersus</name>
    <dbReference type="NCBI Taxonomy" id="1586481"/>
    <lineage>
        <taxon>Eukaryota</taxon>
        <taxon>Metazoa</taxon>
        <taxon>Ecdysozoa</taxon>
        <taxon>Arthropoda</taxon>
        <taxon>Hexapoda</taxon>
        <taxon>Insecta</taxon>
        <taxon>Pterygota</taxon>
        <taxon>Neoptera</taxon>
        <taxon>Endopterygota</taxon>
        <taxon>Coleoptera</taxon>
        <taxon>Polyphaga</taxon>
        <taxon>Cucujiformia</taxon>
        <taxon>Chrysomeloidea</taxon>
        <taxon>Cerambycidae</taxon>
        <taxon>Lamiinae</taxon>
        <taxon>Acanthocinini</taxon>
        <taxon>Exocentrus</taxon>
    </lineage>
</organism>
<dbReference type="SUPFAM" id="SSF50630">
    <property type="entry name" value="Acid proteases"/>
    <property type="match status" value="1"/>
</dbReference>
<feature type="compositionally biased region" description="Polar residues" evidence="1">
    <location>
        <begin position="286"/>
        <end position="301"/>
    </location>
</feature>
<sequence length="549" mass="61872">MPKKGGATRHEKSDSNPNLAMAVSMTNEQFLQLLNEVRVSAKESSVELLETVRANVQITPPNVTNFAGTFSKCTARFNGSDKSDVDAFIDSIETYKECSKVSDENALRGLSMLLEGVAATWWQGVKKTITDWKGAIAQLKDAYSTKLPPHLVYREIFTREQFKTETTDLFTCRVRALIAQLPYELPEAAQLDIVYGLLHKKIRKRLPRGNFENFHDLLTSARDIERSIQETPLFNEKENKGASKKSGEKTENCEKKLRPKCNFCKFFGHTTEDCRKLAKKEKTPEAGSSGQTVKQESTDSPKLQCYGCGQVGVVRSKCQNCTKKREDSEPVQVKALQFNQVSTKHDSSSSARPLLPITIANAEGVGFADSGAQVSIAGYKLYQVLEKAGHEFTSTTVQMSYADGNIRQEDVLQANVEVTIKNRKVNVKFTILPKLTNNHTLLGVDFLQKANVVLNIPESTWYFCDKPDERYQFYDEFGVLEDVQVFEVSEQSFLRTDEAETLSSQQRCTFNGILKENQDIFEPGEDLPILQHITYRQLIIPLFLQDPTH</sequence>
<keyword evidence="3" id="KW-1185">Reference proteome</keyword>
<accession>A0AAV8VG56</accession>
<feature type="region of interest" description="Disordered" evidence="1">
    <location>
        <begin position="280"/>
        <end position="301"/>
    </location>
</feature>
<protein>
    <submittedName>
        <fullName evidence="2">Uncharacterized protein</fullName>
    </submittedName>
</protein>
<proteinExistence type="predicted"/>
<dbReference type="Proteomes" id="UP001159042">
    <property type="component" value="Unassembled WGS sequence"/>
</dbReference>
<evidence type="ECO:0000256" key="1">
    <source>
        <dbReference type="SAM" id="MobiDB-lite"/>
    </source>
</evidence>
<feature type="region of interest" description="Disordered" evidence="1">
    <location>
        <begin position="229"/>
        <end position="249"/>
    </location>
</feature>
<name>A0AAV8VG56_9CUCU</name>
<dbReference type="Gene3D" id="2.40.70.10">
    <property type="entry name" value="Acid Proteases"/>
    <property type="match status" value="1"/>
</dbReference>
<gene>
    <name evidence="2" type="ORF">NQ315_006597</name>
</gene>
<dbReference type="InterPro" id="IPR021109">
    <property type="entry name" value="Peptidase_aspartic_dom_sf"/>
</dbReference>
<dbReference type="AlphaFoldDB" id="A0AAV8VG56"/>
<comment type="caution">
    <text evidence="2">The sequence shown here is derived from an EMBL/GenBank/DDBJ whole genome shotgun (WGS) entry which is preliminary data.</text>
</comment>
<reference evidence="2 3" key="1">
    <citation type="journal article" date="2023" name="Insect Mol. Biol.">
        <title>Genome sequencing provides insights into the evolution of gene families encoding plant cell wall-degrading enzymes in longhorned beetles.</title>
        <authorList>
            <person name="Shin N.R."/>
            <person name="Okamura Y."/>
            <person name="Kirsch R."/>
            <person name="Pauchet Y."/>
        </authorList>
    </citation>
    <scope>NUCLEOTIDE SEQUENCE [LARGE SCALE GENOMIC DNA]</scope>
    <source>
        <strain evidence="2">EAD_L_NR</strain>
    </source>
</reference>
<evidence type="ECO:0000313" key="3">
    <source>
        <dbReference type="Proteomes" id="UP001159042"/>
    </source>
</evidence>